<keyword evidence="2" id="KW-1185">Reference proteome</keyword>
<dbReference type="AlphaFoldDB" id="A0A212CLR7"/>
<reference evidence="1 2" key="1">
    <citation type="journal article" date="2018" name="Mol. Genet. Genomics">
        <title>The red deer Cervus elaphus genome CerEla1.0: sequencing, annotating, genes, and chromosomes.</title>
        <authorList>
            <person name="Bana N.A."/>
            <person name="Nyiri A."/>
            <person name="Nagy J."/>
            <person name="Frank K."/>
            <person name="Nagy T."/>
            <person name="Steger V."/>
            <person name="Schiller M."/>
            <person name="Lakatos P."/>
            <person name="Sugar L."/>
            <person name="Horn P."/>
            <person name="Barta E."/>
            <person name="Orosz L."/>
        </authorList>
    </citation>
    <scope>NUCLEOTIDE SEQUENCE [LARGE SCALE GENOMIC DNA]</scope>
    <source>
        <strain evidence="1">Hungarian</strain>
    </source>
</reference>
<name>A0A212CLR7_CEREH</name>
<evidence type="ECO:0000313" key="2">
    <source>
        <dbReference type="Proteomes" id="UP000242450"/>
    </source>
</evidence>
<gene>
    <name evidence="1" type="ORF">Celaphus_00012222</name>
</gene>
<comment type="caution">
    <text evidence="1">The sequence shown here is derived from an EMBL/GenBank/DDBJ whole genome shotgun (WGS) entry which is preliminary data.</text>
</comment>
<dbReference type="Proteomes" id="UP000242450">
    <property type="component" value="Chromosome 18"/>
</dbReference>
<accession>A0A212CLR7</accession>
<protein>
    <submittedName>
        <fullName evidence="1">Uncharacterized protein</fullName>
    </submittedName>
</protein>
<evidence type="ECO:0000313" key="1">
    <source>
        <dbReference type="EMBL" id="OWK06794.1"/>
    </source>
</evidence>
<proteinExistence type="predicted"/>
<sequence>MDRGCWSSVKFLIYSPEIASLSWGQMKIQDSTQISNGSKVWLGEVGLEVEERQKPSILLVCGPQMWRKLWRQVCRPLRLIEEYVTYPINCGSNSGTKALMCRPSRQNKP</sequence>
<dbReference type="EMBL" id="MKHE01000018">
    <property type="protein sequence ID" value="OWK06794.1"/>
    <property type="molecule type" value="Genomic_DNA"/>
</dbReference>
<organism evidence="1 2">
    <name type="scientific">Cervus elaphus hippelaphus</name>
    <name type="common">European red deer</name>
    <dbReference type="NCBI Taxonomy" id="46360"/>
    <lineage>
        <taxon>Eukaryota</taxon>
        <taxon>Metazoa</taxon>
        <taxon>Chordata</taxon>
        <taxon>Craniata</taxon>
        <taxon>Vertebrata</taxon>
        <taxon>Euteleostomi</taxon>
        <taxon>Mammalia</taxon>
        <taxon>Eutheria</taxon>
        <taxon>Laurasiatheria</taxon>
        <taxon>Artiodactyla</taxon>
        <taxon>Ruminantia</taxon>
        <taxon>Pecora</taxon>
        <taxon>Cervidae</taxon>
        <taxon>Cervinae</taxon>
        <taxon>Cervus</taxon>
    </lineage>
</organism>